<comment type="function">
    <text evidence="6">Ligates lysine onto the cytidine present at position 34 of the AUA codon-specific tRNA(Ile) that contains the anticodon CAU, in an ATP-dependent manner. Cytidine is converted to lysidine, thus changing the amino acid specificity of the tRNA from methionine to isoleucine.</text>
</comment>
<dbReference type="HAMAP" id="MF_01161">
    <property type="entry name" value="tRNA_Ile_lys_synt"/>
    <property type="match status" value="1"/>
</dbReference>
<protein>
    <recommendedName>
        <fullName evidence="6">tRNA(Ile)-lysidine synthase</fullName>
        <ecNumber evidence="6">6.3.4.19</ecNumber>
    </recommendedName>
    <alternativeName>
        <fullName evidence="6">tRNA(Ile)-2-lysyl-cytidine synthase</fullName>
    </alternativeName>
    <alternativeName>
        <fullName evidence="6">tRNA(Ile)-lysidine synthetase</fullName>
    </alternativeName>
</protein>
<keyword evidence="1 6" id="KW-0436">Ligase</keyword>
<dbReference type="Pfam" id="PF01171">
    <property type="entry name" value="ATP_bind_3"/>
    <property type="match status" value="1"/>
</dbReference>
<dbReference type="PANTHER" id="PTHR43033">
    <property type="entry name" value="TRNA(ILE)-LYSIDINE SYNTHASE-RELATED"/>
    <property type="match status" value="1"/>
</dbReference>
<dbReference type="SUPFAM" id="SSF52402">
    <property type="entry name" value="Adenine nucleotide alpha hydrolases-like"/>
    <property type="match status" value="1"/>
</dbReference>
<comment type="domain">
    <text evidence="6">The N-terminal region contains the highly conserved SGGXDS motif, predicted to be a P-loop motif involved in ATP binding.</text>
</comment>
<comment type="caution">
    <text evidence="8">The sequence shown here is derived from an EMBL/GenBank/DDBJ whole genome shotgun (WGS) entry which is preliminary data.</text>
</comment>
<dbReference type="EC" id="6.3.4.19" evidence="6"/>
<dbReference type="EMBL" id="JAETWB010000003">
    <property type="protein sequence ID" value="MBL6078552.1"/>
    <property type="molecule type" value="Genomic_DNA"/>
</dbReference>
<evidence type="ECO:0000313" key="9">
    <source>
        <dbReference type="Proteomes" id="UP000660885"/>
    </source>
</evidence>
<comment type="subcellular location">
    <subcellularLocation>
        <location evidence="6">Cytoplasm</location>
    </subcellularLocation>
</comment>
<reference evidence="8 9" key="1">
    <citation type="submission" date="2021-01" db="EMBL/GenBank/DDBJ databases">
        <title>Belnapia mucosa sp. nov. and Belnapia arida sp. nov., isolated from the Tabernas Desert (Almeria, Spain).</title>
        <authorList>
            <person name="Molina-Menor E."/>
            <person name="Vidal-Verdu A."/>
            <person name="Calonge A."/>
            <person name="Satari L."/>
            <person name="Pereto J."/>
            <person name="Porcar M."/>
        </authorList>
    </citation>
    <scope>NUCLEOTIDE SEQUENCE [LARGE SCALE GENOMIC DNA]</scope>
    <source>
        <strain evidence="8 9">T18</strain>
    </source>
</reference>
<evidence type="ECO:0000256" key="2">
    <source>
        <dbReference type="ARBA" id="ARBA00022694"/>
    </source>
</evidence>
<keyword evidence="2 6" id="KW-0819">tRNA processing</keyword>
<organism evidence="8 9">
    <name type="scientific">Belnapia arida</name>
    <dbReference type="NCBI Taxonomy" id="2804533"/>
    <lineage>
        <taxon>Bacteria</taxon>
        <taxon>Pseudomonadati</taxon>
        <taxon>Pseudomonadota</taxon>
        <taxon>Alphaproteobacteria</taxon>
        <taxon>Acetobacterales</taxon>
        <taxon>Roseomonadaceae</taxon>
        <taxon>Belnapia</taxon>
    </lineage>
</organism>
<evidence type="ECO:0000256" key="1">
    <source>
        <dbReference type="ARBA" id="ARBA00022598"/>
    </source>
</evidence>
<keyword evidence="3 6" id="KW-0547">Nucleotide-binding</keyword>
<accession>A0ABS1U1L0</accession>
<dbReference type="InterPro" id="IPR014729">
    <property type="entry name" value="Rossmann-like_a/b/a_fold"/>
</dbReference>
<dbReference type="PANTHER" id="PTHR43033:SF1">
    <property type="entry name" value="TRNA(ILE)-LYSIDINE SYNTHASE-RELATED"/>
    <property type="match status" value="1"/>
</dbReference>
<evidence type="ECO:0000259" key="7">
    <source>
        <dbReference type="Pfam" id="PF01171"/>
    </source>
</evidence>
<evidence type="ECO:0000256" key="6">
    <source>
        <dbReference type="HAMAP-Rule" id="MF_01161"/>
    </source>
</evidence>
<evidence type="ECO:0000256" key="5">
    <source>
        <dbReference type="ARBA" id="ARBA00048539"/>
    </source>
</evidence>
<keyword evidence="6" id="KW-0963">Cytoplasm</keyword>
<dbReference type="CDD" id="cd01992">
    <property type="entry name" value="TilS_N"/>
    <property type="match status" value="1"/>
</dbReference>
<gene>
    <name evidence="6 8" type="primary">tilS</name>
    <name evidence="8" type="ORF">JMJ56_11090</name>
</gene>
<feature type="domain" description="tRNA(Ile)-lysidine/2-thiocytidine synthase N-terminal" evidence="7">
    <location>
        <begin position="16"/>
        <end position="192"/>
    </location>
</feature>
<dbReference type="Gene3D" id="3.40.50.620">
    <property type="entry name" value="HUPs"/>
    <property type="match status" value="1"/>
</dbReference>
<keyword evidence="9" id="KW-1185">Reference proteome</keyword>
<dbReference type="Proteomes" id="UP000660885">
    <property type="component" value="Unassembled WGS sequence"/>
</dbReference>
<evidence type="ECO:0000256" key="4">
    <source>
        <dbReference type="ARBA" id="ARBA00022840"/>
    </source>
</evidence>
<dbReference type="InterPro" id="IPR012094">
    <property type="entry name" value="tRNA_Ile_lys_synt"/>
</dbReference>
<dbReference type="InterPro" id="IPR011063">
    <property type="entry name" value="TilS/TtcA_N"/>
</dbReference>
<evidence type="ECO:0000313" key="8">
    <source>
        <dbReference type="EMBL" id="MBL6078552.1"/>
    </source>
</evidence>
<feature type="binding site" evidence="6">
    <location>
        <begin position="20"/>
        <end position="25"/>
    </location>
    <ligand>
        <name>ATP</name>
        <dbReference type="ChEBI" id="CHEBI:30616"/>
    </ligand>
</feature>
<evidence type="ECO:0000256" key="3">
    <source>
        <dbReference type="ARBA" id="ARBA00022741"/>
    </source>
</evidence>
<comment type="catalytic activity">
    <reaction evidence="5 6">
        <text>cytidine(34) in tRNA(Ile2) + L-lysine + ATP = lysidine(34) in tRNA(Ile2) + AMP + diphosphate + H(+)</text>
        <dbReference type="Rhea" id="RHEA:43744"/>
        <dbReference type="Rhea" id="RHEA-COMP:10625"/>
        <dbReference type="Rhea" id="RHEA-COMP:10670"/>
        <dbReference type="ChEBI" id="CHEBI:15378"/>
        <dbReference type="ChEBI" id="CHEBI:30616"/>
        <dbReference type="ChEBI" id="CHEBI:32551"/>
        <dbReference type="ChEBI" id="CHEBI:33019"/>
        <dbReference type="ChEBI" id="CHEBI:82748"/>
        <dbReference type="ChEBI" id="CHEBI:83665"/>
        <dbReference type="ChEBI" id="CHEBI:456215"/>
        <dbReference type="EC" id="6.3.4.19"/>
    </reaction>
</comment>
<dbReference type="InterPro" id="IPR012795">
    <property type="entry name" value="tRNA_Ile_lys_synt_N"/>
</dbReference>
<dbReference type="NCBIfam" id="TIGR02432">
    <property type="entry name" value="lysidine_TilS_N"/>
    <property type="match status" value="1"/>
</dbReference>
<dbReference type="GO" id="GO:0032267">
    <property type="term" value="F:tRNA(Ile)-lysidine synthase activity"/>
    <property type="evidence" value="ECO:0007669"/>
    <property type="project" value="UniProtKB-EC"/>
</dbReference>
<proteinExistence type="inferred from homology"/>
<comment type="similarity">
    <text evidence="6">Belongs to the tRNA(Ile)-lysidine synthase family.</text>
</comment>
<keyword evidence="4 6" id="KW-0067">ATP-binding</keyword>
<sequence length="410" mass="41906">MLMAPLGPFGRAPRLAAGVSGGPDSLALALLAADWARARGGSLLALVADHGLRPESAAEAEATLGQLAAHGIPGRLLRLGLPPGAGLQERAREARLAALLAACGEAGTPWLLLAHHRDDQAETLLFRALRGSGPRGLAAIPPLRATAEAMILRPLLPVPAARLAATVAASGLVPIRDPSNADPRFARARLRALLDPAASEALAEAAAAFARRRARLDSALATRLAASTTLRPAGFAEIDPSALGTDALADVLLARLVQAIGGARHAPPAAAIATLRGRGEGTLAGTWLRPRRGTWLLFREPAGLAPSVEATHCALWDGRFRLAGPGAPEHALGALGPVEAARLRHLAPAWPAALLAGLPAIRHHGMLVAVPALDYPDPDRCMAFRAVFAPVGSLPAGEAAAAVNSAGGTV</sequence>
<name>A0ABS1U1L0_9PROT</name>